<evidence type="ECO:0000313" key="4">
    <source>
        <dbReference type="Proteomes" id="UP001595579"/>
    </source>
</evidence>
<comment type="caution">
    <text evidence="3">The sequence shown here is derived from an EMBL/GenBank/DDBJ whole genome shotgun (WGS) entry which is preliminary data.</text>
</comment>
<dbReference type="PROSITE" id="PS50883">
    <property type="entry name" value="EAL"/>
    <property type="match status" value="1"/>
</dbReference>
<protein>
    <submittedName>
        <fullName evidence="3">EAL domain-containing protein</fullName>
    </submittedName>
</protein>
<dbReference type="RefSeq" id="WP_386777335.1">
    <property type="nucleotide sequence ID" value="NZ_JBHRUG010000050.1"/>
</dbReference>
<dbReference type="InterPro" id="IPR000160">
    <property type="entry name" value="GGDEF_dom"/>
</dbReference>
<dbReference type="Gene3D" id="3.20.20.450">
    <property type="entry name" value="EAL domain"/>
    <property type="match status" value="1"/>
</dbReference>
<gene>
    <name evidence="3" type="ORF">ACFOEV_22375</name>
</gene>
<dbReference type="InterPro" id="IPR050706">
    <property type="entry name" value="Cyclic-di-GMP_PDE-like"/>
</dbReference>
<dbReference type="InterPro" id="IPR043128">
    <property type="entry name" value="Rev_trsase/Diguanyl_cyclase"/>
</dbReference>
<dbReference type="CDD" id="cd01948">
    <property type="entry name" value="EAL"/>
    <property type="match status" value="1"/>
</dbReference>
<dbReference type="Pfam" id="PF13185">
    <property type="entry name" value="GAF_2"/>
    <property type="match status" value="1"/>
</dbReference>
<dbReference type="SMART" id="SM00052">
    <property type="entry name" value="EAL"/>
    <property type="match status" value="1"/>
</dbReference>
<dbReference type="SUPFAM" id="SSF55781">
    <property type="entry name" value="GAF domain-like"/>
    <property type="match status" value="2"/>
</dbReference>
<dbReference type="SUPFAM" id="SSF141868">
    <property type="entry name" value="EAL domain-like"/>
    <property type="match status" value="1"/>
</dbReference>
<evidence type="ECO:0000259" key="1">
    <source>
        <dbReference type="PROSITE" id="PS50883"/>
    </source>
</evidence>
<feature type="domain" description="EAL" evidence="1">
    <location>
        <begin position="531"/>
        <end position="786"/>
    </location>
</feature>
<dbReference type="InterPro" id="IPR029787">
    <property type="entry name" value="Nucleotide_cyclase"/>
</dbReference>
<name>A0ABV7LUY5_9GAMM</name>
<dbReference type="Gene3D" id="3.30.70.270">
    <property type="match status" value="1"/>
</dbReference>
<dbReference type="CDD" id="cd01949">
    <property type="entry name" value="GGDEF"/>
    <property type="match status" value="1"/>
</dbReference>
<dbReference type="NCBIfam" id="TIGR00254">
    <property type="entry name" value="GGDEF"/>
    <property type="match status" value="1"/>
</dbReference>
<dbReference type="InterPro" id="IPR029016">
    <property type="entry name" value="GAF-like_dom_sf"/>
</dbReference>
<feature type="domain" description="GGDEF" evidence="2">
    <location>
        <begin position="391"/>
        <end position="523"/>
    </location>
</feature>
<evidence type="ECO:0000259" key="2">
    <source>
        <dbReference type="PROSITE" id="PS50887"/>
    </source>
</evidence>
<dbReference type="SUPFAM" id="SSF55073">
    <property type="entry name" value="Nucleotide cyclase"/>
    <property type="match status" value="1"/>
</dbReference>
<dbReference type="InterPro" id="IPR003018">
    <property type="entry name" value="GAF"/>
</dbReference>
<keyword evidence="4" id="KW-1185">Reference proteome</keyword>
<reference evidence="4" key="1">
    <citation type="journal article" date="2019" name="Int. J. Syst. Evol. Microbiol.">
        <title>The Global Catalogue of Microorganisms (GCM) 10K type strain sequencing project: providing services to taxonomists for standard genome sequencing and annotation.</title>
        <authorList>
            <consortium name="The Broad Institute Genomics Platform"/>
            <consortium name="The Broad Institute Genome Sequencing Center for Infectious Disease"/>
            <person name="Wu L."/>
            <person name="Ma J."/>
        </authorList>
    </citation>
    <scope>NUCLEOTIDE SEQUENCE [LARGE SCALE GENOMIC DNA]</scope>
    <source>
        <strain evidence="4">CECT 7698</strain>
    </source>
</reference>
<dbReference type="SMART" id="SM00267">
    <property type="entry name" value="GGDEF"/>
    <property type="match status" value="1"/>
</dbReference>
<dbReference type="InterPro" id="IPR035919">
    <property type="entry name" value="EAL_sf"/>
</dbReference>
<dbReference type="Gene3D" id="3.30.450.40">
    <property type="match status" value="2"/>
</dbReference>
<dbReference type="PROSITE" id="PS50887">
    <property type="entry name" value="GGDEF"/>
    <property type="match status" value="1"/>
</dbReference>
<dbReference type="Proteomes" id="UP001595579">
    <property type="component" value="Unassembled WGS sequence"/>
</dbReference>
<dbReference type="Pfam" id="PF00990">
    <property type="entry name" value="GGDEF"/>
    <property type="match status" value="1"/>
</dbReference>
<dbReference type="SMART" id="SM00065">
    <property type="entry name" value="GAF"/>
    <property type="match status" value="1"/>
</dbReference>
<organism evidence="3 4">
    <name type="scientific">Litchfieldella rifensis</name>
    <dbReference type="NCBI Taxonomy" id="762643"/>
    <lineage>
        <taxon>Bacteria</taxon>
        <taxon>Pseudomonadati</taxon>
        <taxon>Pseudomonadota</taxon>
        <taxon>Gammaproteobacteria</taxon>
        <taxon>Oceanospirillales</taxon>
        <taxon>Halomonadaceae</taxon>
        <taxon>Litchfieldella</taxon>
    </lineage>
</organism>
<dbReference type="Pfam" id="PF00563">
    <property type="entry name" value="EAL"/>
    <property type="match status" value="1"/>
</dbReference>
<dbReference type="PANTHER" id="PTHR33121">
    <property type="entry name" value="CYCLIC DI-GMP PHOSPHODIESTERASE PDEF"/>
    <property type="match status" value="1"/>
</dbReference>
<proteinExistence type="predicted"/>
<evidence type="ECO:0000313" key="3">
    <source>
        <dbReference type="EMBL" id="MFC3286357.1"/>
    </source>
</evidence>
<accession>A0ABV7LUY5</accession>
<dbReference type="InterPro" id="IPR001633">
    <property type="entry name" value="EAL_dom"/>
</dbReference>
<sequence>MTSPIDEPEEKRSRDQQIEGLNRALAFACRCNDSLIHMRDEVTLLRDICALAVEVGGYRMAWVGFAQDDDAKTITPQAHAGAELGYLDEVQVSWSEDIPSGQGTAGMAIRQGKPQIITDLNDDPCFQPWIEAANRRGYRGIVTLPLKDLQGPFGILTLFQEEVDPITDEELKLLQGLADNLAFGIVTLRTRCEQQRVQQAVLSIATAVSARSGDEYFDQLMRHMACAIGADASFVALLDKKTPDVTHTLAVLIDGQVVDSFSYHLPGTPCEQVILEGECIVKDRVAEQLAGVFREPLNWARGYVGKRLANVDGEPTGLLVVMFREPLLEVDFVRSVLQIFAAGAAAELERQSGEAQVRRLAFYDPGTGLPNRTFFMRRLRAAIDDADRDGTKLALMFLGLNHFRDINETQGHDIGDKALVSVAERFATTLRGDGFLARLGGDEFVVMFENAYGARVERTALRLRHSLIQPLAVRGQSFSLGASVGIAFYPEHGRTTRELLKSVDIAMRRAKESGEGHCFFATSLGERVSRRLTLAKRFINALNTGQLQLHYQPQVDLNSGAIIGAEVLCRWHDPEWGWVSPVEFIPVAEERGLMSALGAWVTEEACRQLLLWQRQGHPFSGLLGINVAAQQLEDIRFAERLHTVVSSAGLAPETIVLELTEGGFMADPDQAMWLMRELKRVGFGLAIDDFGTGYSSLAYLKRFSADTLKIDMSFVRDMLTDSHDHTIVTTIIAMAKSLGMNTVAEGVETRAQAEALWALGCSQGQGHYFGRPTDAESFARQWLRASPLAKR</sequence>
<dbReference type="PANTHER" id="PTHR33121:SF70">
    <property type="entry name" value="SIGNALING PROTEIN YKOW"/>
    <property type="match status" value="1"/>
</dbReference>
<dbReference type="EMBL" id="JBHRUG010000050">
    <property type="protein sequence ID" value="MFC3286357.1"/>
    <property type="molecule type" value="Genomic_DNA"/>
</dbReference>